<accession>A0ABU6QK33</accession>
<feature type="compositionally biased region" description="Low complexity" evidence="1">
    <location>
        <begin position="94"/>
        <end position="106"/>
    </location>
</feature>
<comment type="caution">
    <text evidence="2">The sequence shown here is derived from an EMBL/GenBank/DDBJ whole genome shotgun (WGS) entry which is preliminary data.</text>
</comment>
<keyword evidence="3" id="KW-1185">Reference proteome</keyword>
<evidence type="ECO:0000313" key="2">
    <source>
        <dbReference type="EMBL" id="MED6112238.1"/>
    </source>
</evidence>
<feature type="compositionally biased region" description="Basic residues" evidence="1">
    <location>
        <begin position="113"/>
        <end position="125"/>
    </location>
</feature>
<organism evidence="2 3">
    <name type="scientific">Stylosanthes scabra</name>
    <dbReference type="NCBI Taxonomy" id="79078"/>
    <lineage>
        <taxon>Eukaryota</taxon>
        <taxon>Viridiplantae</taxon>
        <taxon>Streptophyta</taxon>
        <taxon>Embryophyta</taxon>
        <taxon>Tracheophyta</taxon>
        <taxon>Spermatophyta</taxon>
        <taxon>Magnoliopsida</taxon>
        <taxon>eudicotyledons</taxon>
        <taxon>Gunneridae</taxon>
        <taxon>Pentapetalae</taxon>
        <taxon>rosids</taxon>
        <taxon>fabids</taxon>
        <taxon>Fabales</taxon>
        <taxon>Fabaceae</taxon>
        <taxon>Papilionoideae</taxon>
        <taxon>50 kb inversion clade</taxon>
        <taxon>dalbergioids sensu lato</taxon>
        <taxon>Dalbergieae</taxon>
        <taxon>Pterocarpus clade</taxon>
        <taxon>Stylosanthes</taxon>
    </lineage>
</organism>
<proteinExistence type="predicted"/>
<feature type="region of interest" description="Disordered" evidence="1">
    <location>
        <begin position="41"/>
        <end position="125"/>
    </location>
</feature>
<gene>
    <name evidence="2" type="ORF">PIB30_059860</name>
</gene>
<feature type="compositionally biased region" description="Basic and acidic residues" evidence="1">
    <location>
        <begin position="41"/>
        <end position="51"/>
    </location>
</feature>
<reference evidence="2 3" key="1">
    <citation type="journal article" date="2023" name="Plants (Basel)">
        <title>Bridging the Gap: Combining Genomics and Transcriptomics Approaches to Understand Stylosanthes scabra, an Orphan Legume from the Brazilian Caatinga.</title>
        <authorList>
            <person name="Ferreira-Neto J.R.C."/>
            <person name="da Silva M.D."/>
            <person name="Binneck E."/>
            <person name="de Melo N.F."/>
            <person name="da Silva R.H."/>
            <person name="de Melo A.L.T.M."/>
            <person name="Pandolfi V."/>
            <person name="Bustamante F.O."/>
            <person name="Brasileiro-Vidal A.C."/>
            <person name="Benko-Iseppon A.M."/>
        </authorList>
    </citation>
    <scope>NUCLEOTIDE SEQUENCE [LARGE SCALE GENOMIC DNA]</scope>
    <source>
        <tissue evidence="2">Leaves</tissue>
    </source>
</reference>
<dbReference type="Proteomes" id="UP001341840">
    <property type="component" value="Unassembled WGS sequence"/>
</dbReference>
<feature type="compositionally biased region" description="Basic and acidic residues" evidence="1">
    <location>
        <begin position="66"/>
        <end position="82"/>
    </location>
</feature>
<evidence type="ECO:0000313" key="3">
    <source>
        <dbReference type="Proteomes" id="UP001341840"/>
    </source>
</evidence>
<evidence type="ECO:0000256" key="1">
    <source>
        <dbReference type="SAM" id="MobiDB-lite"/>
    </source>
</evidence>
<dbReference type="EMBL" id="JASCZI010000521">
    <property type="protein sequence ID" value="MED6112238.1"/>
    <property type="molecule type" value="Genomic_DNA"/>
</dbReference>
<sequence length="125" mass="14276">MEGKDKSPPHSLLSKNAKHFGIKVLNHPPTPYIYTTDFKSSPHDSLLHWDPHQSPNDLSPRVTILNERDSEKENHNHGRETESPSPFRILPGGSSSESVTDSVSQSRSERQKRWLRARFGKQLVR</sequence>
<protein>
    <submittedName>
        <fullName evidence="2">Uncharacterized protein</fullName>
    </submittedName>
</protein>
<name>A0ABU6QK33_9FABA</name>